<dbReference type="EMBL" id="FLQX01000113">
    <property type="protein sequence ID" value="SBT06900.1"/>
    <property type="molecule type" value="Genomic_DNA"/>
</dbReference>
<sequence>MTEQERRVKAEQRERFDFAVIANWIPPGERVLDLGCGDGRLLRYLSDTRDVSGYGVEIDQESVLWCIRNGVDVIQMDIECGLSGFEDRSFDHVIISQALQTMHATEGILTEMLRVAEEAVVSFPNFAYRSNREAIAAGHMPVSEDLPYDWFDTPNVRFFTIADFEQLCARLDIDIRERLAFDEVGREVSIDPNLNGSLAFYRLGRRS</sequence>
<name>A0A1A8XP10_9PROT</name>
<dbReference type="STRING" id="1860102.ACCAA_370003"/>
<keyword evidence="2" id="KW-1185">Reference proteome</keyword>
<dbReference type="InterPro" id="IPR029063">
    <property type="entry name" value="SAM-dependent_MTases_sf"/>
</dbReference>
<dbReference type="Proteomes" id="UP000199169">
    <property type="component" value="Unassembled WGS sequence"/>
</dbReference>
<evidence type="ECO:0000313" key="1">
    <source>
        <dbReference type="EMBL" id="SBT06900.1"/>
    </source>
</evidence>
<dbReference type="Pfam" id="PF07021">
    <property type="entry name" value="MetW"/>
    <property type="match status" value="1"/>
</dbReference>
<evidence type="ECO:0000313" key="2">
    <source>
        <dbReference type="Proteomes" id="UP000199169"/>
    </source>
</evidence>
<dbReference type="NCBIfam" id="TIGR02081">
    <property type="entry name" value="metW"/>
    <property type="match status" value="1"/>
</dbReference>
<gene>
    <name evidence="1" type="ORF">ACCAA_370003</name>
</gene>
<dbReference type="SUPFAM" id="SSF53335">
    <property type="entry name" value="S-adenosyl-L-methionine-dependent methyltransferases"/>
    <property type="match status" value="1"/>
</dbReference>
<reference evidence="1 2" key="1">
    <citation type="submission" date="2016-06" db="EMBL/GenBank/DDBJ databases">
        <authorList>
            <person name="Kjaerup R.B."/>
            <person name="Dalgaard T.S."/>
            <person name="Juul-Madsen H.R."/>
        </authorList>
    </citation>
    <scope>NUCLEOTIDE SEQUENCE [LARGE SCALE GENOMIC DNA]</scope>
    <source>
        <strain evidence="1">3</strain>
    </source>
</reference>
<protein>
    <submittedName>
        <fullName evidence="1">Methionine biosynthesis protein MetW</fullName>
    </submittedName>
</protein>
<dbReference type="CDD" id="cd02440">
    <property type="entry name" value="AdoMet_MTases"/>
    <property type="match status" value="1"/>
</dbReference>
<dbReference type="AlphaFoldDB" id="A0A1A8XP10"/>
<accession>A0A1A8XP10</accession>
<organism evidence="1 2">
    <name type="scientific">Candidatus Accumulibacter aalborgensis</name>
    <dbReference type="NCBI Taxonomy" id="1860102"/>
    <lineage>
        <taxon>Bacteria</taxon>
        <taxon>Pseudomonadati</taxon>
        <taxon>Pseudomonadota</taxon>
        <taxon>Betaproteobacteria</taxon>
        <taxon>Candidatus Accumulibacter</taxon>
    </lineage>
</organism>
<proteinExistence type="predicted"/>
<dbReference type="RefSeq" id="WP_186407405.1">
    <property type="nucleotide sequence ID" value="NZ_FLQX01000113.1"/>
</dbReference>
<dbReference type="Gene3D" id="3.40.50.150">
    <property type="entry name" value="Vaccinia Virus protein VP39"/>
    <property type="match status" value="1"/>
</dbReference>
<dbReference type="InterPro" id="IPR010743">
    <property type="entry name" value="Methionine_synth_MetW"/>
</dbReference>